<feature type="transmembrane region" description="Helical" evidence="6">
    <location>
        <begin position="336"/>
        <end position="356"/>
    </location>
</feature>
<comment type="subcellular location">
    <subcellularLocation>
        <location evidence="1">Cell membrane</location>
        <topology evidence="1">Multi-pass membrane protein</topology>
    </subcellularLocation>
</comment>
<keyword evidence="2" id="KW-1003">Cell membrane</keyword>
<feature type="domain" description="ABC3 transporter permease C-terminal" evidence="7">
    <location>
        <begin position="615"/>
        <end position="732"/>
    </location>
</feature>
<dbReference type="Proteomes" id="UP001164909">
    <property type="component" value="Chromosome"/>
</dbReference>
<feature type="transmembrane region" description="Helical" evidence="6">
    <location>
        <begin position="706"/>
        <end position="725"/>
    </location>
</feature>
<name>A0ABY7BRB4_9FIRM</name>
<dbReference type="PANTHER" id="PTHR30287:SF1">
    <property type="entry name" value="INNER MEMBRANE PROTEIN"/>
    <property type="match status" value="1"/>
</dbReference>
<protein>
    <submittedName>
        <fullName evidence="8">FtsX-like permease family protein</fullName>
    </submittedName>
</protein>
<feature type="transmembrane region" description="Helical" evidence="6">
    <location>
        <begin position="656"/>
        <end position="678"/>
    </location>
</feature>
<keyword evidence="3 6" id="KW-0812">Transmembrane</keyword>
<dbReference type="PANTHER" id="PTHR30287">
    <property type="entry name" value="MEMBRANE COMPONENT OF PREDICTED ABC SUPERFAMILY METABOLITE UPTAKE TRANSPORTER"/>
    <property type="match status" value="1"/>
</dbReference>
<dbReference type="Pfam" id="PF02687">
    <property type="entry name" value="FtsX"/>
    <property type="match status" value="2"/>
</dbReference>
<keyword evidence="4 6" id="KW-1133">Transmembrane helix</keyword>
<proteinExistence type="predicted"/>
<evidence type="ECO:0000259" key="7">
    <source>
        <dbReference type="Pfam" id="PF02687"/>
    </source>
</evidence>
<dbReference type="RefSeq" id="WP_045168846.1">
    <property type="nucleotide sequence ID" value="NZ_CP113865.1"/>
</dbReference>
<feature type="transmembrane region" description="Helical" evidence="6">
    <location>
        <begin position="294"/>
        <end position="316"/>
    </location>
</feature>
<evidence type="ECO:0000313" key="9">
    <source>
        <dbReference type="Proteomes" id="UP001164909"/>
    </source>
</evidence>
<evidence type="ECO:0000313" key="8">
    <source>
        <dbReference type="EMBL" id="WAM33616.1"/>
    </source>
</evidence>
<evidence type="ECO:0000256" key="5">
    <source>
        <dbReference type="ARBA" id="ARBA00023136"/>
    </source>
</evidence>
<evidence type="ECO:0000256" key="2">
    <source>
        <dbReference type="ARBA" id="ARBA00022475"/>
    </source>
</evidence>
<accession>A0ABY7BRB4</accession>
<sequence>MVIKKIPLRMIKREFLQFLSIMLLVAIATMTYTLFAVSMQDIDYNYEVFKDKYNQEDGNFITAKEVDLKLLKDRFGIRAEERLFVDAQEDNFVLRVFSIPEEINKPYIEKGRMPSKGEILVDPAFYRAHNLTIGSVLNIGGQNFRVSGIAYLPDYIYIIKNDQDFLPDPEHFGFALMNGNEMKKLFNTFPVHYYCFKGRIKDIDRFKEFLNSNWELLKFMQRDQNPRIMYTEIKVKNAKNLTLPLSLFIIFVSSFILFIVMRRVINTMHAEIGTIYSMGYAQKDVLKVFMKFPLYIWLFGSVSGVLLGIIEAAPFARFYRSYFTLPEIKSILPWQHVFVAMLMPAIFIFLSGYLAIKNFFKLTIVQMLHGIDEIKFGKLPSIKFFDRFEFKTRIMLKYGWRHMGRELILAVGIIFSTILMMYGLTAKDAIVTAIEKTYEKNFKYSYLYLLNSISKHSEINMISEAEPFNLLYFDVKGTRLGIAIYGIKSSSEMIELYDEKGKEIPVSGELIITRPLANKLGVGEGDRIKLKNKFTGKEYTLKIGKVADLPVGNNGYMELESFNRIFGYRSEEYAGIFSKEKLEIPPGMIFESYAKAELVNTIKSSAGDLSKSIGVMALIAAILALLIVYVLSTLTLNENKKNIGILKMLGYREGSIFKMILGFNYISFFVGFAAGIPLSRFTMDWLMSTATRDIDFAMSLDLSVNSILSTFAILLLVFLISRFLARQKIAKVMPVEILRQQVD</sequence>
<dbReference type="InterPro" id="IPR038766">
    <property type="entry name" value="Membrane_comp_ABC_pdt"/>
</dbReference>
<feature type="transmembrane region" description="Helical" evidence="6">
    <location>
        <begin position="613"/>
        <end position="636"/>
    </location>
</feature>
<evidence type="ECO:0000256" key="1">
    <source>
        <dbReference type="ARBA" id="ARBA00004651"/>
    </source>
</evidence>
<organism evidence="8 9">
    <name type="scientific">Caldicellulosiruptor morganii</name>
    <dbReference type="NCBI Taxonomy" id="1387555"/>
    <lineage>
        <taxon>Bacteria</taxon>
        <taxon>Bacillati</taxon>
        <taxon>Bacillota</taxon>
        <taxon>Bacillota incertae sedis</taxon>
        <taxon>Caldicellulosiruptorales</taxon>
        <taxon>Caldicellulosiruptoraceae</taxon>
        <taxon>Caldicellulosiruptor</taxon>
    </lineage>
</organism>
<evidence type="ECO:0000256" key="4">
    <source>
        <dbReference type="ARBA" id="ARBA00022989"/>
    </source>
</evidence>
<reference evidence="8" key="1">
    <citation type="submission" date="2022-12" db="EMBL/GenBank/DDBJ databases">
        <authorList>
            <person name="Bing R.G."/>
            <person name="Willard D.J."/>
            <person name="Manesh M.J.H."/>
            <person name="Laemthong T."/>
            <person name="Crosby J.R."/>
            <person name="Kelly R.M."/>
        </authorList>
    </citation>
    <scope>NUCLEOTIDE SEQUENCE</scope>
    <source>
        <strain evidence="8">DSM 8990</strain>
    </source>
</reference>
<dbReference type="EMBL" id="CP113865">
    <property type="protein sequence ID" value="WAM33616.1"/>
    <property type="molecule type" value="Genomic_DNA"/>
</dbReference>
<feature type="domain" description="ABC3 transporter permease C-terminal" evidence="7">
    <location>
        <begin position="246"/>
        <end position="363"/>
    </location>
</feature>
<feature type="transmembrane region" description="Helical" evidence="6">
    <location>
        <begin position="407"/>
        <end position="424"/>
    </location>
</feature>
<evidence type="ECO:0000256" key="3">
    <source>
        <dbReference type="ARBA" id="ARBA00022692"/>
    </source>
</evidence>
<dbReference type="InterPro" id="IPR003838">
    <property type="entry name" value="ABC3_permease_C"/>
</dbReference>
<evidence type="ECO:0000256" key="6">
    <source>
        <dbReference type="SAM" id="Phobius"/>
    </source>
</evidence>
<keyword evidence="9" id="KW-1185">Reference proteome</keyword>
<feature type="transmembrane region" description="Helical" evidence="6">
    <location>
        <begin position="241"/>
        <end position="260"/>
    </location>
</feature>
<gene>
    <name evidence="8" type="ORF">OTK00_002128</name>
</gene>
<keyword evidence="5 6" id="KW-0472">Membrane</keyword>